<protein>
    <submittedName>
        <fullName evidence="1">Uncharacterized protein</fullName>
    </submittedName>
</protein>
<comment type="caution">
    <text evidence="1">The sequence shown here is derived from an EMBL/GenBank/DDBJ whole genome shotgun (WGS) entry which is preliminary data.</text>
</comment>
<proteinExistence type="predicted"/>
<dbReference type="AlphaFoldDB" id="X0TU24"/>
<feature type="non-terminal residue" evidence="1">
    <location>
        <position position="1"/>
    </location>
</feature>
<dbReference type="EMBL" id="BARS01018098">
    <property type="protein sequence ID" value="GAF90701.1"/>
    <property type="molecule type" value="Genomic_DNA"/>
</dbReference>
<accession>X0TU24</accession>
<reference evidence="1" key="1">
    <citation type="journal article" date="2014" name="Front. Microbiol.">
        <title>High frequency of phylogenetically diverse reductive dehalogenase-homologous genes in deep subseafloor sedimentary metagenomes.</title>
        <authorList>
            <person name="Kawai M."/>
            <person name="Futagami T."/>
            <person name="Toyoda A."/>
            <person name="Takaki Y."/>
            <person name="Nishi S."/>
            <person name="Hori S."/>
            <person name="Arai W."/>
            <person name="Tsubouchi T."/>
            <person name="Morono Y."/>
            <person name="Uchiyama I."/>
            <person name="Ito T."/>
            <person name="Fujiyama A."/>
            <person name="Inagaki F."/>
            <person name="Takami H."/>
        </authorList>
    </citation>
    <scope>NUCLEOTIDE SEQUENCE</scope>
    <source>
        <strain evidence="1">Expedition CK06-06</strain>
    </source>
</reference>
<feature type="non-terminal residue" evidence="1">
    <location>
        <position position="276"/>
    </location>
</feature>
<organism evidence="1">
    <name type="scientific">marine sediment metagenome</name>
    <dbReference type="NCBI Taxonomy" id="412755"/>
    <lineage>
        <taxon>unclassified sequences</taxon>
        <taxon>metagenomes</taxon>
        <taxon>ecological metagenomes</taxon>
    </lineage>
</organism>
<sequence length="276" mass="29479">IAQSFTILENAIIQAVGQFSDATGAAGGFSAIIIDLARFIESDFTPGLLKFGDILGVTFAEAGRVSEDLGDQFDIMGPRVTRSFEDAGIDIVDILQTLGLDAVTESGFISNALLEIPINMVRAFEIATTEIGGAFLNVTNEAELFANAVKGIFATITGDEEGENAAIQERLELLSDEREIASALQDQRIAIGDQIIKQESAIAAAIEERRKERALSNKADLDEKAGIEAGVIASPQQLKDAAKLIKSLETPLEEFQRNIAEINALQKAGGTFYGSI</sequence>
<name>X0TU24_9ZZZZ</name>
<evidence type="ECO:0000313" key="1">
    <source>
        <dbReference type="EMBL" id="GAF90701.1"/>
    </source>
</evidence>
<gene>
    <name evidence="1" type="ORF">S01H1_29505</name>
</gene>